<dbReference type="PANTHER" id="PTHR30175:SF1">
    <property type="entry name" value="PTS SYSTEM ARBUTIN-, CELLOBIOSE-, AND SALICIN-SPECIFIC EIIBC COMPONENT-RELATED"/>
    <property type="match status" value="1"/>
</dbReference>
<dbReference type="InterPro" id="IPR018113">
    <property type="entry name" value="PTrfase_EIIB_Cys"/>
</dbReference>
<keyword evidence="5" id="KW-0808">Transferase</keyword>
<feature type="domain" description="PTS EIIB type-1" evidence="14">
    <location>
        <begin position="173"/>
        <end position="255"/>
    </location>
</feature>
<sequence length="663" mass="70000">MDNTTDMLAPVGGDLVNIAEVHDPMFSEKDMGEGFGVLPNDNKIVSPVSGKIVLIASTKHAIGIDSTNGMEILLHMGVDTVDLDGEPFDILVKEGDKVEAGQQLATMDINQIIKAGKITDVIVAITNTAMVLKEIDVHPGKVKAGDQAATVSLLAQGESESVADASTEKVNFDELAKDIIKNIGGPTNVDNVIHCITRVRFYLKDESKADDAAIKNLNGVLDVAKAGGQYQVVIGPAVEDVFDAVVDHLGPGIGTNDNESKVKKEPVPKGVWPKTKYYASSLIGVITASMMPVIGLLAASGILKGLLSLIVSANWLSNTSSTYMIINAMGDSVFYFLPILVGFTAAKRLGANQIIVGVIGGVLAYPTLVQLASKTSSVQMTMNADFFGIPIHVANYTYSIFPMIAAAWLASIVEPWLKKHIAATVRMIVSPLLEVFIVSAVILVVVGPIITLMSSYLAEGIVALLGFSPAISGFIIGGFYQCLVIFGLHWAVIPVVASQIATTGHSALNAIISVTMVAQGAAVMAVFFKTKKNIAMKQIAGAATISAFAGITEPAMYGINLKYGRVFWTANIGSAIGGLLTGLLHVDMWGFAGSLIGFASFINPKGIDSSFTGFLIASVVALAVSFTCTYFFGFKEQDLEVGVHAVEKVRLGSREPAVKDAEV</sequence>
<dbReference type="Gene3D" id="3.30.1360.60">
    <property type="entry name" value="Glucose permease domain IIB"/>
    <property type="match status" value="1"/>
</dbReference>
<dbReference type="PROSITE" id="PS51098">
    <property type="entry name" value="PTS_EIIB_TYPE_1"/>
    <property type="match status" value="1"/>
</dbReference>
<dbReference type="Gene3D" id="2.70.70.10">
    <property type="entry name" value="Glucose Permease (Domain IIA)"/>
    <property type="match status" value="1"/>
</dbReference>
<evidence type="ECO:0000259" key="14">
    <source>
        <dbReference type="PROSITE" id="PS51098"/>
    </source>
</evidence>
<evidence type="ECO:0000256" key="8">
    <source>
        <dbReference type="ARBA" id="ARBA00022777"/>
    </source>
</evidence>
<dbReference type="InterPro" id="IPR001996">
    <property type="entry name" value="PTS_IIB_1"/>
</dbReference>
<evidence type="ECO:0000259" key="15">
    <source>
        <dbReference type="PROSITE" id="PS51103"/>
    </source>
</evidence>
<reference evidence="17" key="1">
    <citation type="journal article" date="2019" name="Int. J. Syst. Evol. Microbiol.">
        <title>The Global Catalogue of Microorganisms (GCM) 10K type strain sequencing project: providing services to taxonomists for standard genome sequencing and annotation.</title>
        <authorList>
            <consortium name="The Broad Institute Genomics Platform"/>
            <consortium name="The Broad Institute Genome Sequencing Center for Infectious Disease"/>
            <person name="Wu L."/>
            <person name="Ma J."/>
        </authorList>
    </citation>
    <scope>NUCLEOTIDE SEQUENCE [LARGE SCALE GENOMIC DNA]</scope>
    <source>
        <strain evidence="17">CCM 8895</strain>
    </source>
</reference>
<keyword evidence="2" id="KW-0813">Transport</keyword>
<dbReference type="Proteomes" id="UP001596186">
    <property type="component" value="Unassembled WGS sequence"/>
</dbReference>
<dbReference type="Pfam" id="PF00358">
    <property type="entry name" value="PTS_EIIA_1"/>
    <property type="match status" value="1"/>
</dbReference>
<dbReference type="NCBIfam" id="TIGR00830">
    <property type="entry name" value="PTBA"/>
    <property type="match status" value="1"/>
</dbReference>
<dbReference type="PROSITE" id="PS00371">
    <property type="entry name" value="PTS_EIIA_TYPE_1_HIS"/>
    <property type="match status" value="1"/>
</dbReference>
<feature type="domain" description="PTS EIIC type-1" evidence="15">
    <location>
        <begin position="284"/>
        <end position="648"/>
    </location>
</feature>
<evidence type="ECO:0000256" key="7">
    <source>
        <dbReference type="ARBA" id="ARBA00022692"/>
    </source>
</evidence>
<evidence type="ECO:0000256" key="3">
    <source>
        <dbReference type="ARBA" id="ARBA00022475"/>
    </source>
</evidence>
<evidence type="ECO:0000256" key="9">
    <source>
        <dbReference type="ARBA" id="ARBA00022989"/>
    </source>
</evidence>
<dbReference type="CDD" id="cd00212">
    <property type="entry name" value="PTS_IIB_glc"/>
    <property type="match status" value="1"/>
</dbReference>
<dbReference type="InterPro" id="IPR011055">
    <property type="entry name" value="Dup_hybrid_motif"/>
</dbReference>
<proteinExistence type="predicted"/>
<keyword evidence="9 12" id="KW-1133">Transmembrane helix</keyword>
<dbReference type="InterPro" id="IPR050558">
    <property type="entry name" value="PTS_Sugar-Specific_Components"/>
</dbReference>
<feature type="domain" description="PTS EIIA type-1" evidence="13">
    <location>
        <begin position="23"/>
        <end position="127"/>
    </location>
</feature>
<comment type="caution">
    <text evidence="16">The sequence shown here is derived from an EMBL/GenBank/DDBJ whole genome shotgun (WGS) entry which is preliminary data.</text>
</comment>
<evidence type="ECO:0000313" key="17">
    <source>
        <dbReference type="Proteomes" id="UP001596186"/>
    </source>
</evidence>
<evidence type="ECO:0000256" key="2">
    <source>
        <dbReference type="ARBA" id="ARBA00022448"/>
    </source>
</evidence>
<evidence type="ECO:0000259" key="13">
    <source>
        <dbReference type="PROSITE" id="PS51093"/>
    </source>
</evidence>
<feature type="transmembrane region" description="Helical" evidence="12">
    <location>
        <begin position="354"/>
        <end position="373"/>
    </location>
</feature>
<feature type="transmembrane region" description="Helical" evidence="12">
    <location>
        <begin position="323"/>
        <end position="342"/>
    </location>
</feature>
<dbReference type="EMBL" id="JBHSSN010000004">
    <property type="protein sequence ID" value="MFC6322641.1"/>
    <property type="molecule type" value="Genomic_DNA"/>
</dbReference>
<dbReference type="InterPro" id="IPR013013">
    <property type="entry name" value="PTS_EIIC_1"/>
</dbReference>
<evidence type="ECO:0000256" key="11">
    <source>
        <dbReference type="PROSITE-ProRule" id="PRU00421"/>
    </source>
</evidence>
<protein>
    <submittedName>
        <fullName evidence="16">Glucose PTS transporter subunit IIA</fullName>
    </submittedName>
</protein>
<evidence type="ECO:0000256" key="5">
    <source>
        <dbReference type="ARBA" id="ARBA00022679"/>
    </source>
</evidence>
<feature type="active site" description="Phosphocysteine intermediate; for EIIB activity" evidence="11">
    <location>
        <position position="195"/>
    </location>
</feature>
<keyword evidence="4" id="KW-0762">Sugar transport</keyword>
<accession>A0ABW1UVD0</accession>
<dbReference type="Pfam" id="PF00367">
    <property type="entry name" value="PTS_EIIB"/>
    <property type="match status" value="1"/>
</dbReference>
<evidence type="ECO:0000256" key="4">
    <source>
        <dbReference type="ARBA" id="ARBA00022597"/>
    </source>
</evidence>
<feature type="transmembrane region" description="Helical" evidence="12">
    <location>
        <begin position="393"/>
        <end position="413"/>
    </location>
</feature>
<evidence type="ECO:0000256" key="6">
    <source>
        <dbReference type="ARBA" id="ARBA00022683"/>
    </source>
</evidence>
<dbReference type="PANTHER" id="PTHR30175">
    <property type="entry name" value="PHOSPHOTRANSFERASE SYSTEM TRANSPORT PROTEIN"/>
    <property type="match status" value="1"/>
</dbReference>
<dbReference type="InterPro" id="IPR036878">
    <property type="entry name" value="Glu_permease_IIB"/>
</dbReference>
<feature type="transmembrane region" description="Helical" evidence="12">
    <location>
        <begin position="277"/>
        <end position="303"/>
    </location>
</feature>
<dbReference type="PROSITE" id="PS01035">
    <property type="entry name" value="PTS_EIIB_TYPE_1_CYS"/>
    <property type="match status" value="1"/>
</dbReference>
<dbReference type="InterPro" id="IPR001127">
    <property type="entry name" value="PTS_EIIA_1_perm"/>
</dbReference>
<dbReference type="InterPro" id="IPR003352">
    <property type="entry name" value="PTS_EIIC"/>
</dbReference>
<gene>
    <name evidence="16" type="ORF">ACFP1F_02520</name>
</gene>
<name>A0ABW1UVD0_9LACO</name>
<feature type="transmembrane region" description="Helical" evidence="12">
    <location>
        <begin position="425"/>
        <end position="450"/>
    </location>
</feature>
<dbReference type="SUPFAM" id="SSF51261">
    <property type="entry name" value="Duplicated hybrid motif"/>
    <property type="match status" value="1"/>
</dbReference>
<dbReference type="Pfam" id="PF02378">
    <property type="entry name" value="PTS_EIIC"/>
    <property type="match status" value="1"/>
</dbReference>
<feature type="transmembrane region" description="Helical" evidence="12">
    <location>
        <begin position="614"/>
        <end position="633"/>
    </location>
</feature>
<keyword evidence="10 12" id="KW-0472">Membrane</keyword>
<dbReference type="PROSITE" id="PS51093">
    <property type="entry name" value="PTS_EIIA_TYPE_1"/>
    <property type="match status" value="1"/>
</dbReference>
<feature type="transmembrane region" description="Helical" evidence="12">
    <location>
        <begin position="539"/>
        <end position="559"/>
    </location>
</feature>
<keyword evidence="7 12" id="KW-0812">Transmembrane</keyword>
<comment type="subcellular location">
    <subcellularLocation>
        <location evidence="1">Cell membrane</location>
        <topology evidence="1">Multi-pass membrane protein</topology>
    </subcellularLocation>
</comment>
<dbReference type="PROSITE" id="PS51103">
    <property type="entry name" value="PTS_EIIC_TYPE_1"/>
    <property type="match status" value="1"/>
</dbReference>
<feature type="transmembrane region" description="Helical" evidence="12">
    <location>
        <begin position="507"/>
        <end position="527"/>
    </location>
</feature>
<evidence type="ECO:0000256" key="10">
    <source>
        <dbReference type="ARBA" id="ARBA00023136"/>
    </source>
</evidence>
<evidence type="ECO:0000313" key="16">
    <source>
        <dbReference type="EMBL" id="MFC6322641.1"/>
    </source>
</evidence>
<keyword evidence="3" id="KW-1003">Cell membrane</keyword>
<evidence type="ECO:0000256" key="1">
    <source>
        <dbReference type="ARBA" id="ARBA00004651"/>
    </source>
</evidence>
<dbReference type="RefSeq" id="WP_125593183.1">
    <property type="nucleotide sequence ID" value="NZ_JBHSSN010000004.1"/>
</dbReference>
<organism evidence="16 17">
    <name type="scientific">Companilactobacillus baiquanensis</name>
    <dbReference type="NCBI Taxonomy" id="2486005"/>
    <lineage>
        <taxon>Bacteria</taxon>
        <taxon>Bacillati</taxon>
        <taxon>Bacillota</taxon>
        <taxon>Bacilli</taxon>
        <taxon>Lactobacillales</taxon>
        <taxon>Lactobacillaceae</taxon>
        <taxon>Companilactobacillus</taxon>
    </lineage>
</organism>
<evidence type="ECO:0000256" key="12">
    <source>
        <dbReference type="SAM" id="Phobius"/>
    </source>
</evidence>
<keyword evidence="17" id="KW-1185">Reference proteome</keyword>
<keyword evidence="6" id="KW-0598">Phosphotransferase system</keyword>
<dbReference type="SUPFAM" id="SSF55604">
    <property type="entry name" value="Glucose permease domain IIB"/>
    <property type="match status" value="1"/>
</dbReference>
<keyword evidence="8" id="KW-0418">Kinase</keyword>